<feature type="domain" description="Cation/H+ exchanger transmembrane" evidence="9">
    <location>
        <begin position="57"/>
        <end position="435"/>
    </location>
</feature>
<dbReference type="InterPro" id="IPR006153">
    <property type="entry name" value="Cation/H_exchanger_TM"/>
</dbReference>
<organism evidence="10 11">
    <name type="scientific">Paxillus rubicundulus Ve08.2h10</name>
    <dbReference type="NCBI Taxonomy" id="930991"/>
    <lineage>
        <taxon>Eukaryota</taxon>
        <taxon>Fungi</taxon>
        <taxon>Dikarya</taxon>
        <taxon>Basidiomycota</taxon>
        <taxon>Agaricomycotina</taxon>
        <taxon>Agaricomycetes</taxon>
        <taxon>Agaricomycetidae</taxon>
        <taxon>Boletales</taxon>
        <taxon>Paxilineae</taxon>
        <taxon>Paxillaceae</taxon>
        <taxon>Paxillus</taxon>
    </lineage>
</organism>
<evidence type="ECO:0000256" key="8">
    <source>
        <dbReference type="SAM" id="Phobius"/>
    </source>
</evidence>
<dbReference type="EMBL" id="KN825476">
    <property type="protein sequence ID" value="KIK90750.1"/>
    <property type="molecule type" value="Genomic_DNA"/>
</dbReference>
<comment type="subcellular location">
    <subcellularLocation>
        <location evidence="1">Membrane</location>
        <topology evidence="1">Multi-pass membrane protein</topology>
    </subcellularLocation>
</comment>
<dbReference type="PANTHER" id="PTHR32468:SF0">
    <property type="entry name" value="K(+)_H(+) ANTIPORTER 1"/>
    <property type="match status" value="1"/>
</dbReference>
<evidence type="ECO:0000256" key="7">
    <source>
        <dbReference type="SAM" id="MobiDB-lite"/>
    </source>
</evidence>
<feature type="transmembrane region" description="Helical" evidence="8">
    <location>
        <begin position="134"/>
        <end position="158"/>
    </location>
</feature>
<dbReference type="GO" id="GO:1902600">
    <property type="term" value="P:proton transmembrane transport"/>
    <property type="evidence" value="ECO:0007669"/>
    <property type="project" value="InterPro"/>
</dbReference>
<proteinExistence type="predicted"/>
<evidence type="ECO:0000313" key="10">
    <source>
        <dbReference type="EMBL" id="KIK90750.1"/>
    </source>
</evidence>
<dbReference type="PANTHER" id="PTHR32468">
    <property type="entry name" value="CATION/H + ANTIPORTER"/>
    <property type="match status" value="1"/>
</dbReference>
<dbReference type="InterPro" id="IPR038770">
    <property type="entry name" value="Na+/solute_symporter_sf"/>
</dbReference>
<reference evidence="11" key="2">
    <citation type="submission" date="2015-01" db="EMBL/GenBank/DDBJ databases">
        <title>Evolutionary Origins and Diversification of the Mycorrhizal Mutualists.</title>
        <authorList>
            <consortium name="DOE Joint Genome Institute"/>
            <consortium name="Mycorrhizal Genomics Consortium"/>
            <person name="Kohler A."/>
            <person name="Kuo A."/>
            <person name="Nagy L.G."/>
            <person name="Floudas D."/>
            <person name="Copeland A."/>
            <person name="Barry K.W."/>
            <person name="Cichocki N."/>
            <person name="Veneault-Fourrey C."/>
            <person name="LaButti K."/>
            <person name="Lindquist E.A."/>
            <person name="Lipzen A."/>
            <person name="Lundell T."/>
            <person name="Morin E."/>
            <person name="Murat C."/>
            <person name="Riley R."/>
            <person name="Ohm R."/>
            <person name="Sun H."/>
            <person name="Tunlid A."/>
            <person name="Henrissat B."/>
            <person name="Grigoriev I.V."/>
            <person name="Hibbett D.S."/>
            <person name="Martin F."/>
        </authorList>
    </citation>
    <scope>NUCLEOTIDE SEQUENCE [LARGE SCALE GENOMIC DNA]</scope>
    <source>
        <strain evidence="11">Ve08.2h10</strain>
    </source>
</reference>
<dbReference type="GO" id="GO:0016020">
    <property type="term" value="C:membrane"/>
    <property type="evidence" value="ECO:0007669"/>
    <property type="project" value="UniProtKB-SubCell"/>
</dbReference>
<keyword evidence="5" id="KW-0406">Ion transport</keyword>
<feature type="transmembrane region" description="Helical" evidence="8">
    <location>
        <begin position="170"/>
        <end position="191"/>
    </location>
</feature>
<dbReference type="FunCoup" id="A0A0D0E1Y7">
    <property type="interactions" value="16"/>
</dbReference>
<feature type="region of interest" description="Disordered" evidence="7">
    <location>
        <begin position="447"/>
        <end position="472"/>
    </location>
</feature>
<dbReference type="InParanoid" id="A0A0D0E1Y7"/>
<sequence length="887" mass="96125">MREFSDTAVNVFQGLAERDVQGQGGLLDGQDPSAYNTADPLRLWIIQVGVIIMMTQLLGLILGRIKQPKVIAEVLGGILLGPTAFGRIPGFTNHIFPAESIPYLSLTAQIGLCLFLFIIGLEIDPSIIRRNARLSIVVSLAGVVLPFGVGCGISVALYQNFIQPSANFSYFMLFVGVSFSITAFPVLCRILSALKLLDTTVGLIVLSAGVANDVIGWSLLALAVALVNATSGLTALWTFLTCVAFTLFLLFPTKWALLWLARRTGSTLHGPTMPYMTMIMVVLWAASFFTDIVGVNAIFGAFIAGVIVPREGGVALAFAEKLEDMVSIIFLPLYFTISGLKTNLGLIDTGTAWGFVFAIATLDFTGKFTGCSLASRALGFSWREATAVGSLMSCKGLVELIVLNVGLSAGILTPQVFSMFVLEALILTFMTTPLVNLIYPPERRTHASSDGIIQRPPTGDSAGESTISSPPSLVKDEHTWRTRFTVVLDEFDHMPGIIALTKLATADGFTSDIRTSTKLEMSVDALRLVELSERMSTVIKSSMTETLIRSDPLVGVFKMFGEQSHMPVSTSLDVVSHVDWARCVTDHAKRYRSQLVLVPWIPPSLGSPGDSPGVGASQSRGVKAEPNPFDALFGNASKDLSISTMHSHFIRGVFKDSKTDVAVYVDTGDNAGTSGPQHVLFPFFGGPDDRLALEFVVQLCTNSSMSATVIKVSETSEQVERTASALLDEKVDLEHVPAVVSSITFPDTVYGQPNTESMLQSDTADNITWSYYASPVFEKDTHRQLRSALSRIKFTELRSHTPLHALSQCTKQLRETHRRLVVVSGRSKWLAKDNHWQELKQIVEERGCTGYEVVRKTIGDVATSFVVSGSQNALVVLQAASGSREGV</sequence>
<dbReference type="InterPro" id="IPR050794">
    <property type="entry name" value="CPA2_transporter"/>
</dbReference>
<evidence type="ECO:0000256" key="6">
    <source>
        <dbReference type="ARBA" id="ARBA00023136"/>
    </source>
</evidence>
<dbReference type="GO" id="GO:0015297">
    <property type="term" value="F:antiporter activity"/>
    <property type="evidence" value="ECO:0007669"/>
    <property type="project" value="InterPro"/>
</dbReference>
<feature type="transmembrane region" description="Helical" evidence="8">
    <location>
        <begin position="70"/>
        <end position="88"/>
    </location>
</feature>
<keyword evidence="11" id="KW-1185">Reference proteome</keyword>
<evidence type="ECO:0000313" key="11">
    <source>
        <dbReference type="Proteomes" id="UP000054538"/>
    </source>
</evidence>
<dbReference type="STRING" id="930991.A0A0D0E1Y7"/>
<dbReference type="Gene3D" id="1.20.1530.20">
    <property type="match status" value="1"/>
</dbReference>
<feature type="transmembrane region" description="Helical" evidence="8">
    <location>
        <begin position="41"/>
        <end position="63"/>
    </location>
</feature>
<evidence type="ECO:0000256" key="1">
    <source>
        <dbReference type="ARBA" id="ARBA00004141"/>
    </source>
</evidence>
<protein>
    <recommendedName>
        <fullName evidence="9">Cation/H+ exchanger transmembrane domain-containing protein</fullName>
    </recommendedName>
</protein>
<keyword evidence="3 8" id="KW-0812">Transmembrane</keyword>
<dbReference type="AlphaFoldDB" id="A0A0D0E1Y7"/>
<keyword evidence="6 8" id="KW-0472">Membrane</keyword>
<keyword evidence="2" id="KW-0813">Transport</keyword>
<reference evidence="10 11" key="1">
    <citation type="submission" date="2014-04" db="EMBL/GenBank/DDBJ databases">
        <authorList>
            <consortium name="DOE Joint Genome Institute"/>
            <person name="Kuo A."/>
            <person name="Kohler A."/>
            <person name="Jargeat P."/>
            <person name="Nagy L.G."/>
            <person name="Floudas D."/>
            <person name="Copeland A."/>
            <person name="Barry K.W."/>
            <person name="Cichocki N."/>
            <person name="Veneault-Fourrey C."/>
            <person name="LaButti K."/>
            <person name="Lindquist E.A."/>
            <person name="Lipzen A."/>
            <person name="Lundell T."/>
            <person name="Morin E."/>
            <person name="Murat C."/>
            <person name="Sun H."/>
            <person name="Tunlid A."/>
            <person name="Henrissat B."/>
            <person name="Grigoriev I.V."/>
            <person name="Hibbett D.S."/>
            <person name="Martin F."/>
            <person name="Nordberg H.P."/>
            <person name="Cantor M.N."/>
            <person name="Hua S.X."/>
        </authorList>
    </citation>
    <scope>NUCLEOTIDE SEQUENCE [LARGE SCALE GENOMIC DNA]</scope>
    <source>
        <strain evidence="10 11">Ve08.2h10</strain>
    </source>
</reference>
<name>A0A0D0E1Y7_9AGAM</name>
<dbReference type="Proteomes" id="UP000054538">
    <property type="component" value="Unassembled WGS sequence"/>
</dbReference>
<evidence type="ECO:0000259" key="9">
    <source>
        <dbReference type="Pfam" id="PF00999"/>
    </source>
</evidence>
<dbReference type="OrthoDB" id="2687058at2759"/>
<accession>A0A0D0E1Y7</accession>
<feature type="transmembrane region" description="Helical" evidence="8">
    <location>
        <begin position="203"/>
        <end position="229"/>
    </location>
</feature>
<dbReference type="Pfam" id="PF00999">
    <property type="entry name" value="Na_H_Exchanger"/>
    <property type="match status" value="1"/>
</dbReference>
<feature type="transmembrane region" description="Helical" evidence="8">
    <location>
        <begin position="235"/>
        <end position="261"/>
    </location>
</feature>
<dbReference type="HOGENOM" id="CLU_005126_10_1_1"/>
<feature type="transmembrane region" description="Helical" evidence="8">
    <location>
        <begin position="396"/>
        <end position="413"/>
    </location>
</feature>
<evidence type="ECO:0000256" key="4">
    <source>
        <dbReference type="ARBA" id="ARBA00022989"/>
    </source>
</evidence>
<gene>
    <name evidence="10" type="ORF">PAXRUDRAFT_831422</name>
</gene>
<keyword evidence="4 8" id="KW-1133">Transmembrane helix</keyword>
<feature type="transmembrane region" description="Helical" evidence="8">
    <location>
        <begin position="326"/>
        <end position="346"/>
    </location>
</feature>
<evidence type="ECO:0000256" key="5">
    <source>
        <dbReference type="ARBA" id="ARBA00023065"/>
    </source>
</evidence>
<feature type="transmembrane region" description="Helical" evidence="8">
    <location>
        <begin position="100"/>
        <end position="122"/>
    </location>
</feature>
<evidence type="ECO:0000256" key="2">
    <source>
        <dbReference type="ARBA" id="ARBA00022448"/>
    </source>
</evidence>
<evidence type="ECO:0000256" key="3">
    <source>
        <dbReference type="ARBA" id="ARBA00022692"/>
    </source>
</evidence>